<evidence type="ECO:0008006" key="4">
    <source>
        <dbReference type="Google" id="ProtNLM"/>
    </source>
</evidence>
<keyword evidence="3" id="KW-1185">Reference proteome</keyword>
<protein>
    <recommendedName>
        <fullName evidence="4">Secreted protein</fullName>
    </recommendedName>
</protein>
<gene>
    <name evidence="2" type="ORF">PIB30_057493</name>
</gene>
<evidence type="ECO:0000313" key="2">
    <source>
        <dbReference type="EMBL" id="MED6197552.1"/>
    </source>
</evidence>
<name>A0ABU6XI08_9FABA</name>
<organism evidence="2 3">
    <name type="scientific">Stylosanthes scabra</name>
    <dbReference type="NCBI Taxonomy" id="79078"/>
    <lineage>
        <taxon>Eukaryota</taxon>
        <taxon>Viridiplantae</taxon>
        <taxon>Streptophyta</taxon>
        <taxon>Embryophyta</taxon>
        <taxon>Tracheophyta</taxon>
        <taxon>Spermatophyta</taxon>
        <taxon>Magnoliopsida</taxon>
        <taxon>eudicotyledons</taxon>
        <taxon>Gunneridae</taxon>
        <taxon>Pentapetalae</taxon>
        <taxon>rosids</taxon>
        <taxon>fabids</taxon>
        <taxon>Fabales</taxon>
        <taxon>Fabaceae</taxon>
        <taxon>Papilionoideae</taxon>
        <taxon>50 kb inversion clade</taxon>
        <taxon>dalbergioids sensu lato</taxon>
        <taxon>Dalbergieae</taxon>
        <taxon>Pterocarpus clade</taxon>
        <taxon>Stylosanthes</taxon>
    </lineage>
</organism>
<evidence type="ECO:0000313" key="3">
    <source>
        <dbReference type="Proteomes" id="UP001341840"/>
    </source>
</evidence>
<evidence type="ECO:0000256" key="1">
    <source>
        <dbReference type="SAM" id="SignalP"/>
    </source>
</evidence>
<feature type="signal peptide" evidence="1">
    <location>
        <begin position="1"/>
        <end position="24"/>
    </location>
</feature>
<dbReference type="Proteomes" id="UP001341840">
    <property type="component" value="Unassembled WGS sequence"/>
</dbReference>
<dbReference type="EMBL" id="JASCZI010211920">
    <property type="protein sequence ID" value="MED6197552.1"/>
    <property type="molecule type" value="Genomic_DNA"/>
</dbReference>
<proteinExistence type="predicted"/>
<feature type="chain" id="PRO_5045568988" description="Secreted protein" evidence="1">
    <location>
        <begin position="25"/>
        <end position="77"/>
    </location>
</feature>
<reference evidence="2 3" key="1">
    <citation type="journal article" date="2023" name="Plants (Basel)">
        <title>Bridging the Gap: Combining Genomics and Transcriptomics Approaches to Understand Stylosanthes scabra, an Orphan Legume from the Brazilian Caatinga.</title>
        <authorList>
            <person name="Ferreira-Neto J.R.C."/>
            <person name="da Silva M.D."/>
            <person name="Binneck E."/>
            <person name="de Melo N.F."/>
            <person name="da Silva R.H."/>
            <person name="de Melo A.L.T.M."/>
            <person name="Pandolfi V."/>
            <person name="Bustamante F.O."/>
            <person name="Brasileiro-Vidal A.C."/>
            <person name="Benko-Iseppon A.M."/>
        </authorList>
    </citation>
    <scope>NUCLEOTIDE SEQUENCE [LARGE SCALE GENOMIC DNA]</scope>
    <source>
        <tissue evidence="2">Leaves</tissue>
    </source>
</reference>
<keyword evidence="1" id="KW-0732">Signal</keyword>
<comment type="caution">
    <text evidence="2">The sequence shown here is derived from an EMBL/GenBank/DDBJ whole genome shotgun (WGS) entry which is preliminary data.</text>
</comment>
<accession>A0ABU6XI08</accession>
<sequence>MSQNSVIKTARQLWICVLMVYGAADDKESTQPGNEEGEALTVLVDKLIQELTNRAIEEGWGWWQQGCDDGDGGRRHI</sequence>